<proteinExistence type="predicted"/>
<gene>
    <name evidence="1" type="ORF">LAME_0E13036G</name>
</gene>
<protein>
    <submittedName>
        <fullName evidence="1">LAME_0E13036g1_1</fullName>
    </submittedName>
</protein>
<keyword evidence="2" id="KW-1185">Reference proteome</keyword>
<evidence type="ECO:0000313" key="1">
    <source>
        <dbReference type="EMBL" id="SCU91577.1"/>
    </source>
</evidence>
<organism evidence="1 2">
    <name type="scientific">Lachancea meyersii CBS 8951</name>
    <dbReference type="NCBI Taxonomy" id="1266667"/>
    <lineage>
        <taxon>Eukaryota</taxon>
        <taxon>Fungi</taxon>
        <taxon>Dikarya</taxon>
        <taxon>Ascomycota</taxon>
        <taxon>Saccharomycotina</taxon>
        <taxon>Saccharomycetes</taxon>
        <taxon>Saccharomycetales</taxon>
        <taxon>Saccharomycetaceae</taxon>
        <taxon>Lachancea</taxon>
    </lineage>
</organism>
<sequence length="69" mass="7913">MSSLDVSEKPAGLAEESKIENGEQVVTVFDLATEIEQSLQKVMEDVRKNDLEFQEQFEAIQKRLRSLEK</sequence>
<dbReference type="EMBL" id="LT598481">
    <property type="protein sequence ID" value="SCU91577.1"/>
    <property type="molecule type" value="Genomic_DNA"/>
</dbReference>
<name>A0A1G4JM81_9SACH</name>
<dbReference type="AlphaFoldDB" id="A0A1G4JM81"/>
<dbReference type="Proteomes" id="UP000191144">
    <property type="component" value="Chromosome E"/>
</dbReference>
<accession>A0A1G4JM81</accession>
<evidence type="ECO:0000313" key="2">
    <source>
        <dbReference type="Proteomes" id="UP000191144"/>
    </source>
</evidence>
<reference evidence="2" key="1">
    <citation type="submission" date="2016-03" db="EMBL/GenBank/DDBJ databases">
        <authorList>
            <person name="Devillers Hugo."/>
        </authorList>
    </citation>
    <scope>NUCLEOTIDE SEQUENCE [LARGE SCALE GENOMIC DNA]</scope>
</reference>
<dbReference type="OrthoDB" id="4066296at2759"/>